<comment type="caution">
    <text evidence="1">The sequence shown here is derived from an EMBL/GenBank/DDBJ whole genome shotgun (WGS) entry which is preliminary data.</text>
</comment>
<proteinExistence type="predicted"/>
<organism evidence="1 2">
    <name type="scientific">Plakobranchus ocellatus</name>
    <dbReference type="NCBI Taxonomy" id="259542"/>
    <lineage>
        <taxon>Eukaryota</taxon>
        <taxon>Metazoa</taxon>
        <taxon>Spiralia</taxon>
        <taxon>Lophotrochozoa</taxon>
        <taxon>Mollusca</taxon>
        <taxon>Gastropoda</taxon>
        <taxon>Heterobranchia</taxon>
        <taxon>Euthyneura</taxon>
        <taxon>Panpulmonata</taxon>
        <taxon>Sacoglossa</taxon>
        <taxon>Placobranchoidea</taxon>
        <taxon>Plakobranchidae</taxon>
        <taxon>Plakobranchus</taxon>
    </lineage>
</organism>
<accession>A0AAV4C3L4</accession>
<name>A0AAV4C3L4_9GAST</name>
<sequence>MTSPAVGRAYRSVMWRPFQKFSIKSCRELRYVKSIPGAQQKVLPTVHEKVISGFQAFCQARAPVGRTRDRTIPADGGLASLCATNARDNKVHSGYLFVKETADITRYNERF</sequence>
<reference evidence="1 2" key="1">
    <citation type="journal article" date="2021" name="Elife">
        <title>Chloroplast acquisition without the gene transfer in kleptoplastic sea slugs, Plakobranchus ocellatus.</title>
        <authorList>
            <person name="Maeda T."/>
            <person name="Takahashi S."/>
            <person name="Yoshida T."/>
            <person name="Shimamura S."/>
            <person name="Takaki Y."/>
            <person name="Nagai Y."/>
            <person name="Toyoda A."/>
            <person name="Suzuki Y."/>
            <person name="Arimoto A."/>
            <person name="Ishii H."/>
            <person name="Satoh N."/>
            <person name="Nishiyama T."/>
            <person name="Hasebe M."/>
            <person name="Maruyama T."/>
            <person name="Minagawa J."/>
            <person name="Obokata J."/>
            <person name="Shigenobu S."/>
        </authorList>
    </citation>
    <scope>NUCLEOTIDE SEQUENCE [LARGE SCALE GENOMIC DNA]</scope>
</reference>
<protein>
    <submittedName>
        <fullName evidence="1">Uncharacterized protein</fullName>
    </submittedName>
</protein>
<gene>
    <name evidence="1" type="ORF">PoB_005644100</name>
</gene>
<dbReference type="Proteomes" id="UP000735302">
    <property type="component" value="Unassembled WGS sequence"/>
</dbReference>
<dbReference type="AlphaFoldDB" id="A0AAV4C3L4"/>
<dbReference type="EMBL" id="BLXT01006199">
    <property type="protein sequence ID" value="GFO29936.1"/>
    <property type="molecule type" value="Genomic_DNA"/>
</dbReference>
<evidence type="ECO:0000313" key="2">
    <source>
        <dbReference type="Proteomes" id="UP000735302"/>
    </source>
</evidence>
<keyword evidence="2" id="KW-1185">Reference proteome</keyword>
<evidence type="ECO:0000313" key="1">
    <source>
        <dbReference type="EMBL" id="GFO29936.1"/>
    </source>
</evidence>